<keyword evidence="3" id="KW-1185">Reference proteome</keyword>
<feature type="chain" id="PRO_5045215667" evidence="1">
    <location>
        <begin position="30"/>
        <end position="46"/>
    </location>
</feature>
<proteinExistence type="predicted"/>
<dbReference type="Proteomes" id="UP001183794">
    <property type="component" value="Unassembled WGS sequence"/>
</dbReference>
<dbReference type="RefSeq" id="WP_310174495.1">
    <property type="nucleotide sequence ID" value="NZ_BAABHE010000002.1"/>
</dbReference>
<feature type="signal peptide" evidence="1">
    <location>
        <begin position="1"/>
        <end position="29"/>
    </location>
</feature>
<organism evidence="2 3">
    <name type="scientific">Enteractinococcus fodinae</name>
    <dbReference type="NCBI Taxonomy" id="684663"/>
    <lineage>
        <taxon>Bacteria</taxon>
        <taxon>Bacillati</taxon>
        <taxon>Actinomycetota</taxon>
        <taxon>Actinomycetes</taxon>
        <taxon>Micrococcales</taxon>
        <taxon>Micrococcaceae</taxon>
    </lineage>
</organism>
<comment type="caution">
    <text evidence="2">The sequence shown here is derived from an EMBL/GenBank/DDBJ whole genome shotgun (WGS) entry which is preliminary data.</text>
</comment>
<name>A0ABU2B627_9MICC</name>
<evidence type="ECO:0000256" key="1">
    <source>
        <dbReference type="SAM" id="SignalP"/>
    </source>
</evidence>
<reference evidence="2 3" key="1">
    <citation type="submission" date="2023-07" db="EMBL/GenBank/DDBJ databases">
        <title>Sequencing the genomes of 1000 actinobacteria strains.</title>
        <authorList>
            <person name="Klenk H.-P."/>
        </authorList>
    </citation>
    <scope>NUCLEOTIDE SEQUENCE [LARGE SCALE GENOMIC DNA]</scope>
    <source>
        <strain evidence="2 3">DSM 22966</strain>
    </source>
</reference>
<evidence type="ECO:0000313" key="2">
    <source>
        <dbReference type="EMBL" id="MDR7347844.1"/>
    </source>
</evidence>
<keyword evidence="1" id="KW-0732">Signal</keyword>
<evidence type="ECO:0000313" key="3">
    <source>
        <dbReference type="Proteomes" id="UP001183794"/>
    </source>
</evidence>
<dbReference type="EMBL" id="JAVDYJ010000001">
    <property type="protein sequence ID" value="MDR7347844.1"/>
    <property type="molecule type" value="Genomic_DNA"/>
</dbReference>
<gene>
    <name evidence="2" type="ORF">J2S62_002101</name>
</gene>
<dbReference type="PROSITE" id="PS51257">
    <property type="entry name" value="PROKAR_LIPOPROTEIN"/>
    <property type="match status" value="1"/>
</dbReference>
<accession>A0ABU2B627</accession>
<protein>
    <submittedName>
        <fullName evidence="2">Pectin methylesterase-like acyl-CoA thioesterase</fullName>
    </submittedName>
</protein>
<sequence>MQRFTQLTVRTLGLALAAGLALTGCSSEAYENQPGGVGLVMHQTSS</sequence>